<name>A0A4R7NLK6_9GAMM</name>
<keyword evidence="2" id="KW-0813">Transport</keyword>
<dbReference type="Proteomes" id="UP000295380">
    <property type="component" value="Unassembled WGS sequence"/>
</dbReference>
<evidence type="ECO:0000313" key="7">
    <source>
        <dbReference type="Proteomes" id="UP000295380"/>
    </source>
</evidence>
<feature type="signal peptide" evidence="5">
    <location>
        <begin position="1"/>
        <end position="22"/>
    </location>
</feature>
<sequence length="197" mass="22171">MIRHLIAYACLGLVGLPLVVHAFDRQALQDRIEQVPALEGHFTQTRWLSDVDTTLESQGHFAYVRDEKVVWQLTMPVEDTLVLTPDAHESAPSNSARQGGREQIAALLLQLLGGDWSALESRFKQHLQGSADDWRMRLTPRDPALAERIAEIRLSGGRYIDHMEMDTTGGDRLRIDFRDQKPLTPKAIDALPDATPR</sequence>
<dbReference type="InterPro" id="IPR029046">
    <property type="entry name" value="LolA/LolB/LppX"/>
</dbReference>
<organism evidence="6 7">
    <name type="scientific">Chromohalobacter marismortui</name>
    <dbReference type="NCBI Taxonomy" id="42055"/>
    <lineage>
        <taxon>Bacteria</taxon>
        <taxon>Pseudomonadati</taxon>
        <taxon>Pseudomonadota</taxon>
        <taxon>Gammaproteobacteria</taxon>
        <taxon>Oceanospirillales</taxon>
        <taxon>Halomonadaceae</taxon>
        <taxon>Chromohalobacter</taxon>
    </lineage>
</organism>
<comment type="caution">
    <text evidence="6">The sequence shown here is derived from an EMBL/GenBank/DDBJ whole genome shotgun (WGS) entry which is preliminary data.</text>
</comment>
<reference evidence="6 7" key="1">
    <citation type="submission" date="2019-03" db="EMBL/GenBank/DDBJ databases">
        <title>Genomic Encyclopedia of Type Strains, Phase IV (KMG-IV): sequencing the most valuable type-strain genomes for metagenomic binning, comparative biology and taxonomic classification.</title>
        <authorList>
            <person name="Goeker M."/>
        </authorList>
    </citation>
    <scope>NUCLEOTIDE SEQUENCE [LARGE SCALE GENOMIC DNA]</scope>
    <source>
        <strain evidence="6 7">DSM 6770</strain>
    </source>
</reference>
<dbReference type="Pfam" id="PF19574">
    <property type="entry name" value="LolA_3"/>
    <property type="match status" value="1"/>
</dbReference>
<evidence type="ECO:0000256" key="1">
    <source>
        <dbReference type="ARBA" id="ARBA00011245"/>
    </source>
</evidence>
<evidence type="ECO:0000256" key="4">
    <source>
        <dbReference type="ARBA" id="ARBA00022927"/>
    </source>
</evidence>
<evidence type="ECO:0000313" key="6">
    <source>
        <dbReference type="EMBL" id="TDU21654.1"/>
    </source>
</evidence>
<keyword evidence="3 5" id="KW-0732">Signal</keyword>
<keyword evidence="6" id="KW-0449">Lipoprotein</keyword>
<evidence type="ECO:0000256" key="3">
    <source>
        <dbReference type="ARBA" id="ARBA00022729"/>
    </source>
</evidence>
<dbReference type="AlphaFoldDB" id="A0A4R7NLK6"/>
<dbReference type="CDD" id="cd16325">
    <property type="entry name" value="LolA"/>
    <property type="match status" value="1"/>
</dbReference>
<dbReference type="EMBL" id="SOBR01000005">
    <property type="protein sequence ID" value="TDU21654.1"/>
    <property type="molecule type" value="Genomic_DNA"/>
</dbReference>
<evidence type="ECO:0000256" key="2">
    <source>
        <dbReference type="ARBA" id="ARBA00022448"/>
    </source>
</evidence>
<accession>A0A4R7NLK6</accession>
<dbReference type="Gene3D" id="2.50.20.10">
    <property type="entry name" value="Lipoprotein localisation LolA/LolB/LppX"/>
    <property type="match status" value="1"/>
</dbReference>
<dbReference type="InterPro" id="IPR004564">
    <property type="entry name" value="OM_lipoprot_carrier_LolA-like"/>
</dbReference>
<dbReference type="SUPFAM" id="SSF89392">
    <property type="entry name" value="Prokaryotic lipoproteins and lipoprotein localization factors"/>
    <property type="match status" value="1"/>
</dbReference>
<protein>
    <submittedName>
        <fullName evidence="6">Outer membrane lipoprotein carrier protein LolA</fullName>
    </submittedName>
</protein>
<keyword evidence="7" id="KW-1185">Reference proteome</keyword>
<dbReference type="GO" id="GO:0015031">
    <property type="term" value="P:protein transport"/>
    <property type="evidence" value="ECO:0007669"/>
    <property type="project" value="UniProtKB-KW"/>
</dbReference>
<keyword evidence="4" id="KW-0653">Protein transport</keyword>
<evidence type="ECO:0000256" key="5">
    <source>
        <dbReference type="SAM" id="SignalP"/>
    </source>
</evidence>
<comment type="subunit">
    <text evidence="1">Monomer.</text>
</comment>
<feature type="chain" id="PRO_5020956510" evidence="5">
    <location>
        <begin position="23"/>
        <end position="197"/>
    </location>
</feature>
<dbReference type="RefSeq" id="WP_166638318.1">
    <property type="nucleotide sequence ID" value="NZ_SOBR01000005.1"/>
</dbReference>
<gene>
    <name evidence="6" type="ORF">C8E00_105138</name>
</gene>
<proteinExistence type="predicted"/>